<evidence type="ECO:0000313" key="1">
    <source>
        <dbReference type="EMBL" id="TWU07644.1"/>
    </source>
</evidence>
<evidence type="ECO:0000313" key="2">
    <source>
        <dbReference type="Proteomes" id="UP000320176"/>
    </source>
</evidence>
<gene>
    <name evidence="1" type="ORF">Pla52n_02170</name>
</gene>
<accession>A0A5C6BAV1</accession>
<dbReference type="AlphaFoldDB" id="A0A5C6BAV1"/>
<protein>
    <submittedName>
        <fullName evidence="1">Uncharacterized protein</fullName>
    </submittedName>
</protein>
<reference evidence="1 2" key="1">
    <citation type="submission" date="2019-02" db="EMBL/GenBank/DDBJ databases">
        <title>Deep-cultivation of Planctomycetes and their phenomic and genomic characterization uncovers novel biology.</title>
        <authorList>
            <person name="Wiegand S."/>
            <person name="Jogler M."/>
            <person name="Boedeker C."/>
            <person name="Pinto D."/>
            <person name="Vollmers J."/>
            <person name="Rivas-Marin E."/>
            <person name="Kohn T."/>
            <person name="Peeters S.H."/>
            <person name="Heuer A."/>
            <person name="Rast P."/>
            <person name="Oberbeckmann S."/>
            <person name="Bunk B."/>
            <person name="Jeske O."/>
            <person name="Meyerdierks A."/>
            <person name="Storesund J.E."/>
            <person name="Kallscheuer N."/>
            <person name="Luecker S."/>
            <person name="Lage O.M."/>
            <person name="Pohl T."/>
            <person name="Merkel B.J."/>
            <person name="Hornburger P."/>
            <person name="Mueller R.-W."/>
            <person name="Bruemmer F."/>
            <person name="Labrenz M."/>
            <person name="Spormann A.M."/>
            <person name="Op Den Camp H."/>
            <person name="Overmann J."/>
            <person name="Amann R."/>
            <person name="Jetten M.S.M."/>
            <person name="Mascher T."/>
            <person name="Medema M.H."/>
            <person name="Devos D.P."/>
            <person name="Kaster A.-K."/>
            <person name="Ovreas L."/>
            <person name="Rohde M."/>
            <person name="Galperin M.Y."/>
            <person name="Jogler C."/>
        </authorList>
    </citation>
    <scope>NUCLEOTIDE SEQUENCE [LARGE SCALE GENOMIC DNA]</scope>
    <source>
        <strain evidence="1 2">Pla52n</strain>
    </source>
</reference>
<proteinExistence type="predicted"/>
<keyword evidence="2" id="KW-1185">Reference proteome</keyword>
<dbReference type="EMBL" id="SJPN01000001">
    <property type="protein sequence ID" value="TWU07644.1"/>
    <property type="molecule type" value="Genomic_DNA"/>
</dbReference>
<organism evidence="1 2">
    <name type="scientific">Stieleria varia</name>
    <dbReference type="NCBI Taxonomy" id="2528005"/>
    <lineage>
        <taxon>Bacteria</taxon>
        <taxon>Pseudomonadati</taxon>
        <taxon>Planctomycetota</taxon>
        <taxon>Planctomycetia</taxon>
        <taxon>Pirellulales</taxon>
        <taxon>Pirellulaceae</taxon>
        <taxon>Stieleria</taxon>
    </lineage>
</organism>
<name>A0A5C6BAV1_9BACT</name>
<dbReference type="Proteomes" id="UP000320176">
    <property type="component" value="Unassembled WGS sequence"/>
</dbReference>
<comment type="caution">
    <text evidence="1">The sequence shown here is derived from an EMBL/GenBank/DDBJ whole genome shotgun (WGS) entry which is preliminary data.</text>
</comment>
<sequence length="115" mass="12673">MGPSPCRMVQCGCLGSIHLSTRPLLTSAVDWRRADWMSEVEGEGNGKCSVARHRRRATQKTQELNEVINEINGMNKLTTMKPTDAPRNTIINGSINDVRLSVIVRTSSSYVSATL</sequence>